<name>A0A3A9ZE99_9ACTN</name>
<comment type="caution">
    <text evidence="1">The sequence shown here is derived from an EMBL/GenBank/DDBJ whole genome shotgun (WGS) entry which is preliminary data.</text>
</comment>
<organism evidence="1 2">
    <name type="scientific">Streptomyces hoynatensis</name>
    <dbReference type="NCBI Taxonomy" id="1141874"/>
    <lineage>
        <taxon>Bacteria</taxon>
        <taxon>Bacillati</taxon>
        <taxon>Actinomycetota</taxon>
        <taxon>Actinomycetes</taxon>
        <taxon>Kitasatosporales</taxon>
        <taxon>Streptomycetaceae</taxon>
        <taxon>Streptomyces</taxon>
    </lineage>
</organism>
<dbReference type="EMBL" id="RBAL01000002">
    <property type="protein sequence ID" value="RKN45587.1"/>
    <property type="molecule type" value="Genomic_DNA"/>
</dbReference>
<evidence type="ECO:0000313" key="2">
    <source>
        <dbReference type="Proteomes" id="UP000272474"/>
    </source>
</evidence>
<dbReference type="RefSeq" id="WP_120675440.1">
    <property type="nucleotide sequence ID" value="NZ_RBAL01000002.1"/>
</dbReference>
<keyword evidence="2" id="KW-1185">Reference proteome</keyword>
<protein>
    <submittedName>
        <fullName evidence="1">Uncharacterized protein</fullName>
    </submittedName>
</protein>
<evidence type="ECO:0000313" key="1">
    <source>
        <dbReference type="EMBL" id="RKN45587.1"/>
    </source>
</evidence>
<accession>A0A3A9ZE99</accession>
<proteinExistence type="predicted"/>
<reference evidence="1 2" key="1">
    <citation type="journal article" date="2014" name="Int. J. Syst. Evol. Microbiol.">
        <title>Streptomyces hoynatensis sp. nov., isolated from deep marine sediment.</title>
        <authorList>
            <person name="Veyisoglu A."/>
            <person name="Sahin N."/>
        </authorList>
    </citation>
    <scope>NUCLEOTIDE SEQUENCE [LARGE SCALE GENOMIC DNA]</scope>
    <source>
        <strain evidence="1 2">KCTC 29097</strain>
    </source>
</reference>
<dbReference type="OrthoDB" id="4240407at2"/>
<sequence length="112" mass="11358">MSADGLYYLPEGFREGARRNGITADAAEEAGDSLRRVRIDDAAYAGAGAFPAALATVRDTQARSLAQAAQGRDSMAAADSAVAATGEEMDATATEALGSASTLADRAIADSM</sequence>
<dbReference type="AlphaFoldDB" id="A0A3A9ZE99"/>
<dbReference type="Proteomes" id="UP000272474">
    <property type="component" value="Unassembled WGS sequence"/>
</dbReference>
<gene>
    <name evidence="1" type="ORF">D7294_03660</name>
</gene>